<sequence length="97" mass="11130">MSVLGEDIRQAMLVVFATATDVERTLTLPDFPKMFRWNQSNQRHQDGQAGQPKKWEVPVKRKYMAKLRSANHVAVFCLETTSGQIHHRSLIFGRYAG</sequence>
<gene>
    <name evidence="1" type="ORF">PLEPLA_LOCUS39956</name>
</gene>
<dbReference type="EMBL" id="CADEAL010004121">
    <property type="protein sequence ID" value="CAB1452216.1"/>
    <property type="molecule type" value="Genomic_DNA"/>
</dbReference>
<reference evidence="1" key="1">
    <citation type="submission" date="2020-03" db="EMBL/GenBank/DDBJ databases">
        <authorList>
            <person name="Weist P."/>
        </authorList>
    </citation>
    <scope>NUCLEOTIDE SEQUENCE</scope>
</reference>
<accession>A0A9N7VPX2</accession>
<comment type="caution">
    <text evidence="1">The sequence shown here is derived from an EMBL/GenBank/DDBJ whole genome shotgun (WGS) entry which is preliminary data.</text>
</comment>
<dbReference type="Proteomes" id="UP001153269">
    <property type="component" value="Unassembled WGS sequence"/>
</dbReference>
<organism evidence="1 2">
    <name type="scientific">Pleuronectes platessa</name>
    <name type="common">European plaice</name>
    <dbReference type="NCBI Taxonomy" id="8262"/>
    <lineage>
        <taxon>Eukaryota</taxon>
        <taxon>Metazoa</taxon>
        <taxon>Chordata</taxon>
        <taxon>Craniata</taxon>
        <taxon>Vertebrata</taxon>
        <taxon>Euteleostomi</taxon>
        <taxon>Actinopterygii</taxon>
        <taxon>Neopterygii</taxon>
        <taxon>Teleostei</taxon>
        <taxon>Neoteleostei</taxon>
        <taxon>Acanthomorphata</taxon>
        <taxon>Carangaria</taxon>
        <taxon>Pleuronectiformes</taxon>
        <taxon>Pleuronectoidei</taxon>
        <taxon>Pleuronectidae</taxon>
        <taxon>Pleuronectes</taxon>
    </lineage>
</organism>
<name>A0A9N7VPX2_PLEPL</name>
<keyword evidence="2" id="KW-1185">Reference proteome</keyword>
<evidence type="ECO:0000313" key="1">
    <source>
        <dbReference type="EMBL" id="CAB1452216.1"/>
    </source>
</evidence>
<dbReference type="AlphaFoldDB" id="A0A9N7VPX2"/>
<evidence type="ECO:0000313" key="2">
    <source>
        <dbReference type="Proteomes" id="UP001153269"/>
    </source>
</evidence>
<proteinExistence type="predicted"/>
<protein>
    <submittedName>
        <fullName evidence="1">Uncharacterized protein</fullName>
    </submittedName>
</protein>